<organism evidence="1 2">
    <name type="scientific">Tistlia consotensis USBA 355</name>
    <dbReference type="NCBI Taxonomy" id="560819"/>
    <lineage>
        <taxon>Bacteria</taxon>
        <taxon>Pseudomonadati</taxon>
        <taxon>Pseudomonadota</taxon>
        <taxon>Alphaproteobacteria</taxon>
        <taxon>Rhodospirillales</taxon>
        <taxon>Rhodovibrionaceae</taxon>
        <taxon>Tistlia</taxon>
    </lineage>
</organism>
<evidence type="ECO:0000313" key="1">
    <source>
        <dbReference type="EMBL" id="SME87758.1"/>
    </source>
</evidence>
<keyword evidence="2" id="KW-1185">Reference proteome</keyword>
<accession>A0A1Y6B8N3</accession>
<dbReference type="Gene3D" id="3.50.70.20">
    <property type="entry name" value="Cytochrome P460"/>
    <property type="match status" value="1"/>
</dbReference>
<name>A0A1Y6B8N3_9PROT</name>
<proteinExistence type="predicted"/>
<gene>
    <name evidence="1" type="ORF">SAMN05428998_1017</name>
</gene>
<dbReference type="RefSeq" id="WP_085120385.1">
    <property type="nucleotide sequence ID" value="NZ_FWZX01000001.1"/>
</dbReference>
<sequence>MRVRPFAEKLLVLLALLLAAGILLAAKRPEAPEAPHGRPAPERLASCPGAGLPCVINPARLGDAEAEAIYQAIRGDMQKAYALSDDPIAWSYATWRRYAVAPFRSAGHGGVFVNVYGNDLAAGLEPGAGALPEGALIAMDSFVVTAERTIRAAPLALMEKMRPGYDPAAGDWRFMTIDTDGRMSGLGRPADPVLRACAACHGAAPAGQDRLFRLPPAR</sequence>
<dbReference type="InterPro" id="IPR038142">
    <property type="entry name" value="Cytochrome_P460_sp"/>
</dbReference>
<reference evidence="1 2" key="1">
    <citation type="submission" date="2017-04" db="EMBL/GenBank/DDBJ databases">
        <authorList>
            <person name="Afonso C.L."/>
            <person name="Miller P.J."/>
            <person name="Scott M.A."/>
            <person name="Spackman E."/>
            <person name="Goraichik I."/>
            <person name="Dimitrov K.M."/>
            <person name="Suarez D.L."/>
            <person name="Swayne D.E."/>
        </authorList>
    </citation>
    <scope>NUCLEOTIDE SEQUENCE [LARGE SCALE GENOMIC DNA]</scope>
    <source>
        <strain evidence="1 2">USBA 355</strain>
    </source>
</reference>
<dbReference type="EMBL" id="FWZX01000001">
    <property type="protein sequence ID" value="SME87758.1"/>
    <property type="molecule type" value="Genomic_DNA"/>
</dbReference>
<dbReference type="Proteomes" id="UP000192917">
    <property type="component" value="Unassembled WGS sequence"/>
</dbReference>
<evidence type="ECO:0008006" key="3">
    <source>
        <dbReference type="Google" id="ProtNLM"/>
    </source>
</evidence>
<evidence type="ECO:0000313" key="2">
    <source>
        <dbReference type="Proteomes" id="UP000192917"/>
    </source>
</evidence>
<protein>
    <recommendedName>
        <fullName evidence="3">Cytochrome P460</fullName>
    </recommendedName>
</protein>
<dbReference type="AlphaFoldDB" id="A0A1Y6B8N3"/>
<dbReference type="CDD" id="cd20716">
    <property type="entry name" value="cyt_P460_fam"/>
    <property type="match status" value="1"/>
</dbReference>